<keyword evidence="3" id="KW-1185">Reference proteome</keyword>
<evidence type="ECO:0000313" key="3">
    <source>
        <dbReference type="Proteomes" id="UP001152795"/>
    </source>
</evidence>
<dbReference type="OrthoDB" id="5957066at2759"/>
<accession>A0A7D9L4P4</accession>
<dbReference type="PROSITE" id="PS51670">
    <property type="entry name" value="SHKT"/>
    <property type="match status" value="1"/>
</dbReference>
<dbReference type="AlphaFoldDB" id="A0A7D9L4P4"/>
<gene>
    <name evidence="2" type="ORF">PACLA_8A081563</name>
</gene>
<proteinExistence type="predicted"/>
<sequence length="191" mass="21618">MKWAILLLVVLVAISSVSSRRKRKTKRVKNALKYVGCKPEDGICDKRPQRYCQFSRFQYQCPRKCGKCAPFEPKCPKEHVFGCCWDGTAATNIEKSNCPVCSDVNEAICKRADIRKDCNFSKKTRITRFLCPVTCGACGDFGNNRAPAPAHTCEDKDQRCYKMKDTSCCKDNEILRDVCPKTCGVCQSYLK</sequence>
<dbReference type="InterPro" id="IPR003582">
    <property type="entry name" value="ShKT_dom"/>
</dbReference>
<reference evidence="2" key="1">
    <citation type="submission" date="2020-04" db="EMBL/GenBank/DDBJ databases">
        <authorList>
            <person name="Alioto T."/>
            <person name="Alioto T."/>
            <person name="Gomez Garrido J."/>
        </authorList>
    </citation>
    <scope>NUCLEOTIDE SEQUENCE</scope>
    <source>
        <strain evidence="2">A484AB</strain>
    </source>
</reference>
<comment type="caution">
    <text evidence="2">The sequence shown here is derived from an EMBL/GenBank/DDBJ whole genome shotgun (WGS) entry which is preliminary data.</text>
</comment>
<dbReference type="EMBL" id="CACRXK020013402">
    <property type="protein sequence ID" value="CAB4025083.1"/>
    <property type="molecule type" value="Genomic_DNA"/>
</dbReference>
<dbReference type="Proteomes" id="UP001152795">
    <property type="component" value="Unassembled WGS sequence"/>
</dbReference>
<evidence type="ECO:0000313" key="2">
    <source>
        <dbReference type="EMBL" id="CAB4025083.1"/>
    </source>
</evidence>
<comment type="caution">
    <text evidence="1">Lacks conserved residue(s) required for the propagation of feature annotation.</text>
</comment>
<name>A0A7D9L4P4_PARCT</name>
<evidence type="ECO:0000256" key="1">
    <source>
        <dbReference type="PROSITE-ProRule" id="PRU01005"/>
    </source>
</evidence>
<protein>
    <submittedName>
        <fullName evidence="2">Uncharacterized protein</fullName>
    </submittedName>
</protein>
<organism evidence="2 3">
    <name type="scientific">Paramuricea clavata</name>
    <name type="common">Red gorgonian</name>
    <name type="synonym">Violescent sea-whip</name>
    <dbReference type="NCBI Taxonomy" id="317549"/>
    <lineage>
        <taxon>Eukaryota</taxon>
        <taxon>Metazoa</taxon>
        <taxon>Cnidaria</taxon>
        <taxon>Anthozoa</taxon>
        <taxon>Octocorallia</taxon>
        <taxon>Malacalcyonacea</taxon>
        <taxon>Plexauridae</taxon>
        <taxon>Paramuricea</taxon>
    </lineage>
</organism>